<accession>A0A1H0GCZ3</accession>
<dbReference type="STRING" id="419597.SAMN04487957_103155"/>
<dbReference type="InterPro" id="IPR033753">
    <property type="entry name" value="GCV_H/Fam206"/>
</dbReference>
<dbReference type="HAMAP" id="MF_00272">
    <property type="entry name" value="GcvH"/>
    <property type="match status" value="1"/>
</dbReference>
<evidence type="ECO:0000313" key="7">
    <source>
        <dbReference type="Proteomes" id="UP000199075"/>
    </source>
</evidence>
<dbReference type="InterPro" id="IPR003016">
    <property type="entry name" value="2-oxoA_DH_lipoyl-BS"/>
</dbReference>
<dbReference type="OrthoDB" id="9796712at2"/>
<dbReference type="Pfam" id="PF01597">
    <property type="entry name" value="GCV_H"/>
    <property type="match status" value="1"/>
</dbReference>
<dbReference type="PANTHER" id="PTHR11715">
    <property type="entry name" value="GLYCINE CLEAVAGE SYSTEM H PROTEIN"/>
    <property type="match status" value="1"/>
</dbReference>
<dbReference type="EMBL" id="FNIV01000003">
    <property type="protein sequence ID" value="SDO04740.1"/>
    <property type="molecule type" value="Genomic_DNA"/>
</dbReference>
<feature type="domain" description="Lipoyl-binding" evidence="5">
    <location>
        <begin position="24"/>
        <end position="106"/>
    </location>
</feature>
<dbReference type="PANTHER" id="PTHR11715:SF3">
    <property type="entry name" value="GLYCINE CLEAVAGE SYSTEM H PROTEIN-RELATED"/>
    <property type="match status" value="1"/>
</dbReference>
<comment type="function">
    <text evidence="3">The glycine cleavage system catalyzes the degradation of glycine. The H protein shuttles the methylamine group of glycine from the P protein to the T protein.</text>
</comment>
<keyword evidence="7" id="KW-1185">Reference proteome</keyword>
<dbReference type="InterPro" id="IPR011053">
    <property type="entry name" value="Single_hybrid_motif"/>
</dbReference>
<evidence type="ECO:0000256" key="1">
    <source>
        <dbReference type="ARBA" id="ARBA00009249"/>
    </source>
</evidence>
<dbReference type="SUPFAM" id="SSF51230">
    <property type="entry name" value="Single hybrid motif"/>
    <property type="match status" value="1"/>
</dbReference>
<protein>
    <recommendedName>
        <fullName evidence="3">Glycine cleavage system H protein</fullName>
    </recommendedName>
</protein>
<dbReference type="InterPro" id="IPR002930">
    <property type="entry name" value="GCV_H"/>
</dbReference>
<name>A0A1H0GCZ3_9GAMM</name>
<dbReference type="GO" id="GO:0005829">
    <property type="term" value="C:cytosol"/>
    <property type="evidence" value="ECO:0007669"/>
    <property type="project" value="TreeGrafter"/>
</dbReference>
<dbReference type="Proteomes" id="UP000199075">
    <property type="component" value="Unassembled WGS sequence"/>
</dbReference>
<keyword evidence="2 3" id="KW-0450">Lipoyl</keyword>
<dbReference type="GO" id="GO:0019464">
    <property type="term" value="P:glycine decarboxylation via glycine cleavage system"/>
    <property type="evidence" value="ECO:0007669"/>
    <property type="project" value="UniProtKB-UniRule"/>
</dbReference>
<dbReference type="Gene3D" id="2.40.50.100">
    <property type="match status" value="1"/>
</dbReference>
<dbReference type="GO" id="GO:0005960">
    <property type="term" value="C:glycine cleavage complex"/>
    <property type="evidence" value="ECO:0007669"/>
    <property type="project" value="InterPro"/>
</dbReference>
<dbReference type="NCBIfam" id="NF002270">
    <property type="entry name" value="PRK01202.1"/>
    <property type="match status" value="1"/>
</dbReference>
<dbReference type="NCBIfam" id="TIGR00527">
    <property type="entry name" value="gcvH"/>
    <property type="match status" value="1"/>
</dbReference>
<evidence type="ECO:0000256" key="2">
    <source>
        <dbReference type="ARBA" id="ARBA00022823"/>
    </source>
</evidence>
<comment type="cofactor">
    <cofactor evidence="3">
        <name>(R)-lipoate</name>
        <dbReference type="ChEBI" id="CHEBI:83088"/>
    </cofactor>
    <text evidence="3">Binds 1 lipoyl cofactor covalently.</text>
</comment>
<dbReference type="PROSITE" id="PS00189">
    <property type="entry name" value="LIPOYL"/>
    <property type="match status" value="1"/>
</dbReference>
<dbReference type="InterPro" id="IPR017453">
    <property type="entry name" value="GCV_H_sub"/>
</dbReference>
<reference evidence="7" key="1">
    <citation type="submission" date="2016-10" db="EMBL/GenBank/DDBJ databases">
        <authorList>
            <person name="Varghese N."/>
            <person name="Submissions S."/>
        </authorList>
    </citation>
    <scope>NUCLEOTIDE SEQUENCE [LARGE SCALE GENOMIC DNA]</scope>
    <source>
        <strain evidence="7">CGMCC 1.6444</strain>
    </source>
</reference>
<dbReference type="InterPro" id="IPR000089">
    <property type="entry name" value="Biotin_lipoyl"/>
</dbReference>
<dbReference type="GO" id="GO:0009249">
    <property type="term" value="P:protein lipoylation"/>
    <property type="evidence" value="ECO:0007669"/>
    <property type="project" value="TreeGrafter"/>
</dbReference>
<comment type="subunit">
    <text evidence="3">The glycine cleavage system is composed of four proteins: P, T, L and H.</text>
</comment>
<sequence>MSSIPANLRYAESHEWVLDNGDGTVTIGISDHAQEALGDVVFVELPEVGRSLELKEEFGVVESVKAASDLYAPVAGEVIAVNEALEDAPETLNESPYEDGWIMKVRVEDAAQLDDLLDADGYQAVASADD</sequence>
<dbReference type="CDD" id="cd06848">
    <property type="entry name" value="GCS_H"/>
    <property type="match status" value="1"/>
</dbReference>
<organism evidence="6 7">
    <name type="scientific">Halomonas shengliensis</name>
    <dbReference type="NCBI Taxonomy" id="419597"/>
    <lineage>
        <taxon>Bacteria</taxon>
        <taxon>Pseudomonadati</taxon>
        <taxon>Pseudomonadota</taxon>
        <taxon>Gammaproteobacteria</taxon>
        <taxon>Oceanospirillales</taxon>
        <taxon>Halomonadaceae</taxon>
        <taxon>Halomonas</taxon>
    </lineage>
</organism>
<evidence type="ECO:0000256" key="4">
    <source>
        <dbReference type="PIRSR" id="PIRSR617453-50"/>
    </source>
</evidence>
<dbReference type="PROSITE" id="PS50968">
    <property type="entry name" value="BIOTINYL_LIPOYL"/>
    <property type="match status" value="1"/>
</dbReference>
<feature type="modified residue" description="N6-lipoyllysine" evidence="3 4">
    <location>
        <position position="65"/>
    </location>
</feature>
<proteinExistence type="inferred from homology"/>
<evidence type="ECO:0000256" key="3">
    <source>
        <dbReference type="HAMAP-Rule" id="MF_00272"/>
    </source>
</evidence>
<gene>
    <name evidence="3" type="primary">gcvH</name>
    <name evidence="6" type="ORF">SAMN04487957_103155</name>
</gene>
<dbReference type="RefSeq" id="WP_089677455.1">
    <property type="nucleotide sequence ID" value="NZ_FNIV01000003.1"/>
</dbReference>
<comment type="similarity">
    <text evidence="1 3">Belongs to the GcvH family.</text>
</comment>
<evidence type="ECO:0000313" key="6">
    <source>
        <dbReference type="EMBL" id="SDO04740.1"/>
    </source>
</evidence>
<dbReference type="AlphaFoldDB" id="A0A1H0GCZ3"/>
<evidence type="ECO:0000259" key="5">
    <source>
        <dbReference type="PROSITE" id="PS50968"/>
    </source>
</evidence>